<dbReference type="RefSeq" id="XP_040618545.1">
    <property type="nucleotide sequence ID" value="XM_040759124.1"/>
</dbReference>
<keyword evidence="6" id="KW-0964">Secreted</keyword>
<gene>
    <name evidence="18" type="ORF">SPBR_00805</name>
</gene>
<feature type="signal peptide" evidence="17">
    <location>
        <begin position="1"/>
        <end position="20"/>
    </location>
</feature>
<evidence type="ECO:0000256" key="3">
    <source>
        <dbReference type="ARBA" id="ARBA00004834"/>
    </source>
</evidence>
<evidence type="ECO:0000256" key="11">
    <source>
        <dbReference type="ARBA" id="ARBA00023295"/>
    </source>
</evidence>
<comment type="similarity">
    <text evidence="4 14">Belongs to the glycosyl hydrolase 43 family.</text>
</comment>
<evidence type="ECO:0000256" key="8">
    <source>
        <dbReference type="ARBA" id="ARBA00022801"/>
    </source>
</evidence>
<evidence type="ECO:0000256" key="9">
    <source>
        <dbReference type="ARBA" id="ARBA00023180"/>
    </source>
</evidence>
<evidence type="ECO:0000256" key="13">
    <source>
        <dbReference type="ARBA" id="ARBA00025221"/>
    </source>
</evidence>
<keyword evidence="10" id="KW-0119">Carbohydrate metabolism</keyword>
<sequence>MRSLVSSAAVLLAGARIAAAYPNPEGCTGDCFTHDPAVARRDDGTYFRFSTLDLISIRTAPSLSGPWTVAGSVVQGRSVINMDGNDVLWAPDVSYIRGLYYCLYAVSTSGSHASAIGYATSATMDPGSWTDQGEILTSSDSSPYNAIDASLVNGTGPDEFYMTWGSYWGDIYQAAAAIDTTYLYPSGNQKQIAYNAPSSGSYEEGAYTYYHDGFFYLFLSVGRCCTYDPKPAAGSEYHVVVCRSASVTGPYVDESGVACTAGGGTTILASHDEVYAPGGQGVFHDPAHGDVLYYHYLNTSIGVDYDHSQFGWNVIHWGANGWPSL</sequence>
<dbReference type="InterPro" id="IPR050727">
    <property type="entry name" value="GH43_arabinanases"/>
</dbReference>
<reference evidence="18 19" key="1">
    <citation type="journal article" date="2014" name="BMC Genomics">
        <title>Comparative genomics of the major fungal agents of human and animal Sporotrichosis: Sporothrix schenckii and Sporothrix brasiliensis.</title>
        <authorList>
            <person name="Teixeira M.M."/>
            <person name="de Almeida L.G."/>
            <person name="Kubitschek-Barreira P."/>
            <person name="Alves F.L."/>
            <person name="Kioshima E.S."/>
            <person name="Abadio A.K."/>
            <person name="Fernandes L."/>
            <person name="Derengowski L.S."/>
            <person name="Ferreira K.S."/>
            <person name="Souza R.C."/>
            <person name="Ruiz J.C."/>
            <person name="de Andrade N.C."/>
            <person name="Paes H.C."/>
            <person name="Nicola A.M."/>
            <person name="Albuquerque P."/>
            <person name="Gerber A.L."/>
            <person name="Martins V.P."/>
            <person name="Peconick L.D."/>
            <person name="Neto A.V."/>
            <person name="Chaucanez C.B."/>
            <person name="Silva P.A."/>
            <person name="Cunha O.L."/>
            <person name="de Oliveira F.F."/>
            <person name="dos Santos T.C."/>
            <person name="Barros A.L."/>
            <person name="Soares M.A."/>
            <person name="de Oliveira L.M."/>
            <person name="Marini M.M."/>
            <person name="Villalobos-Duno H."/>
            <person name="Cunha M.M."/>
            <person name="de Hoog S."/>
            <person name="da Silveira J.F."/>
            <person name="Henrissat B."/>
            <person name="Nino-Vega G.A."/>
            <person name="Cisalpino P.S."/>
            <person name="Mora-Montes H.M."/>
            <person name="Almeida S.R."/>
            <person name="Stajich J.E."/>
            <person name="Lopes-Bezerra L.M."/>
            <person name="Vasconcelos A.T."/>
            <person name="Felipe M.S."/>
        </authorList>
    </citation>
    <scope>NUCLEOTIDE SEQUENCE [LARGE SCALE GENOMIC DNA]</scope>
    <source>
        <strain evidence="18 19">5110</strain>
    </source>
</reference>
<keyword evidence="8 14" id="KW-0378">Hydrolase</keyword>
<keyword evidence="12" id="KW-0624">Polysaccharide degradation</keyword>
<evidence type="ECO:0000256" key="14">
    <source>
        <dbReference type="PIRNR" id="PIRNR026534"/>
    </source>
</evidence>
<dbReference type="GeneID" id="63674045"/>
<dbReference type="PANTHER" id="PTHR43301">
    <property type="entry name" value="ARABINAN ENDO-1,5-ALPHA-L-ARABINOSIDASE"/>
    <property type="match status" value="1"/>
</dbReference>
<dbReference type="VEuPathDB" id="FungiDB:SPBR_00805"/>
<dbReference type="GO" id="GO:0005576">
    <property type="term" value="C:extracellular region"/>
    <property type="evidence" value="ECO:0007669"/>
    <property type="project" value="UniProtKB-SubCell"/>
</dbReference>
<comment type="subcellular location">
    <subcellularLocation>
        <location evidence="2">Secreted</location>
    </subcellularLocation>
</comment>
<feature type="site" description="Important for catalytic activity, responsible for pKa modulation of the active site Glu and correct orientation of both the proton donor and substrate" evidence="16">
    <location>
        <position position="148"/>
    </location>
</feature>
<feature type="active site" description="Proton donor" evidence="15">
    <location>
        <position position="204"/>
    </location>
</feature>
<evidence type="ECO:0000313" key="19">
    <source>
        <dbReference type="Proteomes" id="UP000031575"/>
    </source>
</evidence>
<dbReference type="GO" id="GO:0031222">
    <property type="term" value="P:arabinan catabolic process"/>
    <property type="evidence" value="ECO:0007669"/>
    <property type="project" value="UniProtKB-UniPathway"/>
</dbReference>
<keyword evidence="9" id="KW-0325">Glycoprotein</keyword>
<evidence type="ECO:0000256" key="7">
    <source>
        <dbReference type="ARBA" id="ARBA00022651"/>
    </source>
</evidence>
<name>A0A0C2IUS5_9PEZI</name>
<keyword evidence="17" id="KW-0732">Signal</keyword>
<evidence type="ECO:0000256" key="16">
    <source>
        <dbReference type="PIRSR" id="PIRSR606710-2"/>
    </source>
</evidence>
<dbReference type="HOGENOM" id="CLU_009397_5_0_1"/>
<dbReference type="AlphaFoldDB" id="A0A0C2IUS5"/>
<evidence type="ECO:0000256" key="10">
    <source>
        <dbReference type="ARBA" id="ARBA00023277"/>
    </source>
</evidence>
<evidence type="ECO:0000256" key="5">
    <source>
        <dbReference type="ARBA" id="ARBA00012586"/>
    </source>
</evidence>
<dbReference type="UniPathway" id="UPA00667"/>
<protein>
    <recommendedName>
        <fullName evidence="5 14">Arabinan endo-1,5-alpha-L-arabinosidase</fullName>
        <ecNumber evidence="5 14">3.2.1.99</ecNumber>
    </recommendedName>
</protein>
<keyword evidence="19" id="KW-1185">Reference proteome</keyword>
<dbReference type="Pfam" id="PF04616">
    <property type="entry name" value="Glyco_hydro_43"/>
    <property type="match status" value="1"/>
</dbReference>
<dbReference type="OrthoDB" id="195678at2759"/>
<feature type="chain" id="PRO_5002150759" description="Arabinan endo-1,5-alpha-L-arabinosidase" evidence="17">
    <location>
        <begin position="21"/>
        <end position="325"/>
    </location>
</feature>
<feature type="active site" description="Proton acceptor" evidence="15">
    <location>
        <position position="35"/>
    </location>
</feature>
<dbReference type="Proteomes" id="UP000031575">
    <property type="component" value="Unassembled WGS sequence"/>
</dbReference>
<evidence type="ECO:0000313" key="18">
    <source>
        <dbReference type="EMBL" id="KIH90535.1"/>
    </source>
</evidence>
<evidence type="ECO:0000256" key="1">
    <source>
        <dbReference type="ARBA" id="ARBA00000375"/>
    </source>
</evidence>
<evidence type="ECO:0000256" key="17">
    <source>
        <dbReference type="SAM" id="SignalP"/>
    </source>
</evidence>
<dbReference type="CDD" id="cd18831">
    <property type="entry name" value="GH43_AnAbnA-like"/>
    <property type="match status" value="1"/>
</dbReference>
<evidence type="ECO:0000256" key="6">
    <source>
        <dbReference type="ARBA" id="ARBA00022525"/>
    </source>
</evidence>
<comment type="function">
    <text evidence="13">Endo-1,5-alpha-L-arabinanase involved in degradation of pectin. Its preferred substrate is linear 1,5-alpha-L-arabinan.</text>
</comment>
<dbReference type="InterPro" id="IPR016840">
    <property type="entry name" value="Glyco_hydro_43_endo_a_Ara-ase"/>
</dbReference>
<evidence type="ECO:0000256" key="15">
    <source>
        <dbReference type="PIRSR" id="PIRSR606710-1"/>
    </source>
</evidence>
<dbReference type="PIRSF" id="PIRSF026534">
    <property type="entry name" value="Endo_alpha-L-arabinosidase"/>
    <property type="match status" value="1"/>
</dbReference>
<evidence type="ECO:0000256" key="2">
    <source>
        <dbReference type="ARBA" id="ARBA00004613"/>
    </source>
</evidence>
<dbReference type="GO" id="GO:0046558">
    <property type="term" value="F:arabinan endo-1,5-alpha-L-arabinosidase activity"/>
    <property type="evidence" value="ECO:0007669"/>
    <property type="project" value="UniProtKB-EC"/>
</dbReference>
<dbReference type="InterPro" id="IPR023296">
    <property type="entry name" value="Glyco_hydro_beta-prop_sf"/>
</dbReference>
<dbReference type="Gene3D" id="2.115.10.20">
    <property type="entry name" value="Glycosyl hydrolase domain, family 43"/>
    <property type="match status" value="1"/>
</dbReference>
<dbReference type="InterPro" id="IPR006710">
    <property type="entry name" value="Glyco_hydro_43"/>
</dbReference>
<comment type="pathway">
    <text evidence="3 14">Glycan metabolism; L-arabinan degradation.</text>
</comment>
<dbReference type="EMBL" id="AWTV01000008">
    <property type="protein sequence ID" value="KIH90535.1"/>
    <property type="molecule type" value="Genomic_DNA"/>
</dbReference>
<dbReference type="PANTHER" id="PTHR43301:SF7">
    <property type="entry name" value="ARABINAN ENDO-1,5-ALPHA-L-ARABINOSIDASE C"/>
    <property type="match status" value="1"/>
</dbReference>
<comment type="caution">
    <text evidence="18">The sequence shown here is derived from an EMBL/GenBank/DDBJ whole genome shotgun (WGS) entry which is preliminary data.</text>
</comment>
<dbReference type="GO" id="GO:0045493">
    <property type="term" value="P:xylan catabolic process"/>
    <property type="evidence" value="ECO:0007669"/>
    <property type="project" value="UniProtKB-KW"/>
</dbReference>
<keyword evidence="11 14" id="KW-0326">Glycosidase</keyword>
<comment type="catalytic activity">
    <reaction evidence="1 14">
        <text>Endohydrolysis of (1-&gt;5)-alpha-arabinofuranosidic linkages in (1-&gt;5)-arabinans.</text>
        <dbReference type="EC" id="3.2.1.99"/>
    </reaction>
</comment>
<proteinExistence type="inferred from homology"/>
<keyword evidence="7" id="KW-0858">Xylan degradation</keyword>
<dbReference type="EC" id="3.2.1.99" evidence="5 14"/>
<evidence type="ECO:0000256" key="12">
    <source>
        <dbReference type="ARBA" id="ARBA00023326"/>
    </source>
</evidence>
<accession>A0A0C2IUS5</accession>
<evidence type="ECO:0000256" key="4">
    <source>
        <dbReference type="ARBA" id="ARBA00009865"/>
    </source>
</evidence>
<dbReference type="SUPFAM" id="SSF75005">
    <property type="entry name" value="Arabinanase/levansucrase/invertase"/>
    <property type="match status" value="1"/>
</dbReference>
<organism evidence="18 19">
    <name type="scientific">Sporothrix brasiliensis 5110</name>
    <dbReference type="NCBI Taxonomy" id="1398154"/>
    <lineage>
        <taxon>Eukaryota</taxon>
        <taxon>Fungi</taxon>
        <taxon>Dikarya</taxon>
        <taxon>Ascomycota</taxon>
        <taxon>Pezizomycotina</taxon>
        <taxon>Sordariomycetes</taxon>
        <taxon>Sordariomycetidae</taxon>
        <taxon>Ophiostomatales</taxon>
        <taxon>Ophiostomataceae</taxon>
        <taxon>Sporothrix</taxon>
    </lineage>
</organism>